<protein>
    <submittedName>
        <fullName evidence="2">ROK family protein</fullName>
    </submittedName>
</protein>
<evidence type="ECO:0000313" key="3">
    <source>
        <dbReference type="Proteomes" id="UP000441925"/>
    </source>
</evidence>
<name>A0A6N7VVU6_9FIRM</name>
<dbReference type="EMBL" id="VULQ01000006">
    <property type="protein sequence ID" value="MSS77967.1"/>
    <property type="molecule type" value="Genomic_DNA"/>
</dbReference>
<keyword evidence="3" id="KW-1185">Reference proteome</keyword>
<sequence length="297" mass="32560">MKKYISIDIGGTAIKYGIIDENSNILEKNEIETEAYKGGVNILKKVLVIIKTYLEKICKEEIEGVSISTAGVVDTKKGEIYHASELIPNYTGINFKQTIMDKFALECQVENDVNCAGIAEYESGACMKSKIALILTIGTGIGGCAIINGKVLHGVSGSACEVGYMKVKDDTFENYASAKALVEKVAKRKNENPKDWDGKKVFEAAKNNDEICIKAIDEMCDMLALGISNICYVLNPDTVVLGGGIMAQEGYLKERINSSLSKHLGKQLYKHLSLKFAKHKNSAGMLGAYYNFKRINQ</sequence>
<dbReference type="Proteomes" id="UP000441925">
    <property type="component" value="Unassembled WGS sequence"/>
</dbReference>
<dbReference type="SUPFAM" id="SSF53067">
    <property type="entry name" value="Actin-like ATPase domain"/>
    <property type="match status" value="1"/>
</dbReference>
<dbReference type="CDD" id="cd24068">
    <property type="entry name" value="ASKHA_NBD_ROK_FnNanK-like"/>
    <property type="match status" value="1"/>
</dbReference>
<proteinExistence type="inferred from homology"/>
<dbReference type="RefSeq" id="WP_154540635.1">
    <property type="nucleotide sequence ID" value="NZ_VULQ01000006.1"/>
</dbReference>
<dbReference type="PANTHER" id="PTHR18964">
    <property type="entry name" value="ROK (REPRESSOR, ORF, KINASE) FAMILY"/>
    <property type="match status" value="1"/>
</dbReference>
<organism evidence="2 3">
    <name type="scientific">Anaerococcus porci</name>
    <dbReference type="NCBI Taxonomy" id="2652269"/>
    <lineage>
        <taxon>Bacteria</taxon>
        <taxon>Bacillati</taxon>
        <taxon>Bacillota</taxon>
        <taxon>Tissierellia</taxon>
        <taxon>Tissierellales</taxon>
        <taxon>Peptoniphilaceae</taxon>
        <taxon>Anaerococcus</taxon>
    </lineage>
</organism>
<gene>
    <name evidence="2" type="ORF">FYJ26_05980</name>
</gene>
<dbReference type="PANTHER" id="PTHR18964:SF165">
    <property type="entry name" value="BETA-GLUCOSIDE KINASE"/>
    <property type="match status" value="1"/>
</dbReference>
<dbReference type="Pfam" id="PF00480">
    <property type="entry name" value="ROK"/>
    <property type="match status" value="1"/>
</dbReference>
<dbReference type="InterPro" id="IPR043129">
    <property type="entry name" value="ATPase_NBD"/>
</dbReference>
<evidence type="ECO:0000256" key="1">
    <source>
        <dbReference type="ARBA" id="ARBA00006479"/>
    </source>
</evidence>
<dbReference type="InterPro" id="IPR000600">
    <property type="entry name" value="ROK"/>
</dbReference>
<dbReference type="AlphaFoldDB" id="A0A6N7VVU6"/>
<comment type="similarity">
    <text evidence="1">Belongs to the ROK (NagC/XylR) family.</text>
</comment>
<accession>A0A6N7VVU6</accession>
<reference evidence="2 3" key="1">
    <citation type="submission" date="2019-08" db="EMBL/GenBank/DDBJ databases">
        <title>In-depth cultivation of the pig gut microbiome towards novel bacterial diversity and tailored functional studies.</title>
        <authorList>
            <person name="Wylensek D."/>
            <person name="Hitch T.C.A."/>
            <person name="Clavel T."/>
        </authorList>
    </citation>
    <scope>NUCLEOTIDE SEQUENCE [LARGE SCALE GENOMIC DNA]</scope>
    <source>
        <strain evidence="2 3">WCA-380-WT-2B</strain>
    </source>
</reference>
<dbReference type="Gene3D" id="3.30.420.40">
    <property type="match status" value="2"/>
</dbReference>
<comment type="caution">
    <text evidence="2">The sequence shown here is derived from an EMBL/GenBank/DDBJ whole genome shotgun (WGS) entry which is preliminary data.</text>
</comment>
<evidence type="ECO:0000313" key="2">
    <source>
        <dbReference type="EMBL" id="MSS77967.1"/>
    </source>
</evidence>